<proteinExistence type="predicted"/>
<dbReference type="InterPro" id="IPR036844">
    <property type="entry name" value="Hint_dom_sf"/>
</dbReference>
<organism evidence="2 3">
    <name type="scientific">Actibacterium naphthalenivorans</name>
    <dbReference type="NCBI Taxonomy" id="1614693"/>
    <lineage>
        <taxon>Bacteria</taxon>
        <taxon>Pseudomonadati</taxon>
        <taxon>Pseudomonadota</taxon>
        <taxon>Alphaproteobacteria</taxon>
        <taxon>Rhodobacterales</taxon>
        <taxon>Roseobacteraceae</taxon>
        <taxon>Actibacterium</taxon>
    </lineage>
</organism>
<dbReference type="Pfam" id="PF13403">
    <property type="entry name" value="Hint_2"/>
    <property type="match status" value="1"/>
</dbReference>
<protein>
    <recommendedName>
        <fullName evidence="1">Hedgehog/Intein (Hint) domain-containing protein</fullName>
    </recommendedName>
</protein>
<keyword evidence="3" id="KW-1185">Reference proteome</keyword>
<accession>A0A840CAI7</accession>
<feature type="domain" description="Hedgehog/Intein (Hint)" evidence="1">
    <location>
        <begin position="164"/>
        <end position="300"/>
    </location>
</feature>
<comment type="caution">
    <text evidence="2">The sequence shown here is derived from an EMBL/GenBank/DDBJ whole genome shotgun (WGS) entry which is preliminary data.</text>
</comment>
<evidence type="ECO:0000259" key="1">
    <source>
        <dbReference type="Pfam" id="PF13403"/>
    </source>
</evidence>
<dbReference type="AlphaFoldDB" id="A0A840CAI7"/>
<dbReference type="EMBL" id="JACIEQ010000001">
    <property type="protein sequence ID" value="MBB4020369.1"/>
    <property type="molecule type" value="Genomic_DNA"/>
</dbReference>
<reference evidence="2" key="1">
    <citation type="submission" date="2020-08" db="EMBL/GenBank/DDBJ databases">
        <title>Genomic Encyclopedia of Type Strains, Phase IV (KMG-IV): sequencing the most valuable type-strain genomes for metagenomic binning, comparative biology and taxonomic classification.</title>
        <authorList>
            <person name="Goeker M."/>
        </authorList>
    </citation>
    <scope>NUCLEOTIDE SEQUENCE [LARGE SCALE GENOMIC DNA]</scope>
    <source>
        <strain evidence="2">DSM 105040</strain>
    </source>
</reference>
<evidence type="ECO:0000313" key="2">
    <source>
        <dbReference type="EMBL" id="MBB4020369.1"/>
    </source>
</evidence>
<gene>
    <name evidence="2" type="ORF">GGR17_000160</name>
</gene>
<sequence>MNDTSRPEFTPSYSVHVFSASDLQAVAGANSGDPLMPLDELCLGDTYRLAAEAAPLALTIRDAQAAQAGTGRFLQASAMTPSVASGSEIGTPGDPLSLTGRLTFMAPDGDKVELLLITHMPDAGPEAALYFLPMAPLAPGEPYALVTARPDPGEVRLTDITPVAFTRGTLITLSDGRQCPVEELRIGEKVLTRDHGAQQLRWIGRRTVRAIGPYAPVVVTKGTLSNESDLIVSQDQRLFIYQRGTQLLISSAEVMVKARDLVDDGAVFIREGGFVDYFHLIFDRHEIIYAECTPTESLLLNERTLGRLPEDLAQEVSQRFPDLTQRAEYGRDAPGAPVLVTARRKPRAGR</sequence>
<dbReference type="SUPFAM" id="SSF51294">
    <property type="entry name" value="Hedgehog/intein (Hint) domain"/>
    <property type="match status" value="1"/>
</dbReference>
<name>A0A840CAI7_9RHOB</name>
<dbReference type="InterPro" id="IPR028992">
    <property type="entry name" value="Hedgehog/Intein_dom"/>
</dbReference>
<evidence type="ECO:0000313" key="3">
    <source>
        <dbReference type="Proteomes" id="UP000585681"/>
    </source>
</evidence>
<dbReference type="RefSeq" id="WP_082386733.1">
    <property type="nucleotide sequence ID" value="NZ_JACIEQ010000001.1"/>
</dbReference>
<dbReference type="Proteomes" id="UP000585681">
    <property type="component" value="Unassembled WGS sequence"/>
</dbReference>
<dbReference type="Gene3D" id="2.170.16.10">
    <property type="entry name" value="Hedgehog/Intein (Hint) domain"/>
    <property type="match status" value="1"/>
</dbReference>